<dbReference type="EMBL" id="JRLX01000038">
    <property type="protein sequence ID" value="KGO84775.1"/>
    <property type="molecule type" value="Genomic_DNA"/>
</dbReference>
<keyword evidence="2" id="KW-1185">Reference proteome</keyword>
<reference evidence="1 2" key="1">
    <citation type="submission" date="2013-09" db="EMBL/GenBank/DDBJ databases">
        <authorList>
            <person name="Zeng Z."/>
            <person name="Chen C."/>
        </authorList>
    </citation>
    <scope>NUCLEOTIDE SEQUENCE [LARGE SCALE GENOMIC DNA]</scope>
    <source>
        <strain evidence="1 2">WB 3.3-2</strain>
    </source>
</reference>
<dbReference type="eggNOG" id="ENOG5032UZP">
    <property type="taxonomic scope" value="Bacteria"/>
</dbReference>
<protein>
    <submittedName>
        <fullName evidence="1">Uncharacterized protein</fullName>
    </submittedName>
</protein>
<sequence>MELMILYHQAFDLYHSVYRLLQILTYFDRNEYVEVERLRIWDFYLLFPNKMSNIKLKRDEKDVRLMIKIFILKDSNPYELLSDNRKMFEKIKPYQLGALKCLASYGIIDKDYLHSNRVTIVSKKILSTYTSKFEPLEPKEVNAIRLLTSHFYLMPLFGEFGLKARTQLLESKYDA</sequence>
<accession>A0A0A2M909</accession>
<dbReference type="InterPro" id="IPR046901">
    <property type="entry name" value="ABC-3C_MC5"/>
</dbReference>
<comment type="caution">
    <text evidence="1">The sequence shown here is derived from an EMBL/GenBank/DDBJ whole genome shotgun (WGS) entry which is preliminary data.</text>
</comment>
<evidence type="ECO:0000313" key="1">
    <source>
        <dbReference type="EMBL" id="KGO84775.1"/>
    </source>
</evidence>
<name>A0A0A2M909_9FLAO</name>
<organism evidence="1 2">
    <name type="scientific">Flavobacterium rivuli WB 3.3-2 = DSM 21788</name>
    <dbReference type="NCBI Taxonomy" id="1121895"/>
    <lineage>
        <taxon>Bacteria</taxon>
        <taxon>Pseudomonadati</taxon>
        <taxon>Bacteroidota</taxon>
        <taxon>Flavobacteriia</taxon>
        <taxon>Flavobacteriales</taxon>
        <taxon>Flavobacteriaceae</taxon>
        <taxon>Flavobacterium</taxon>
    </lineage>
</organism>
<dbReference type="Pfam" id="PF20291">
    <property type="entry name" value="MC5"/>
    <property type="match status" value="1"/>
</dbReference>
<gene>
    <name evidence="1" type="ORF">Q765_19905</name>
</gene>
<proteinExistence type="predicted"/>
<dbReference type="AlphaFoldDB" id="A0A0A2M909"/>
<dbReference type="Proteomes" id="UP000030152">
    <property type="component" value="Unassembled WGS sequence"/>
</dbReference>
<evidence type="ECO:0000313" key="2">
    <source>
        <dbReference type="Proteomes" id="UP000030152"/>
    </source>
</evidence>
<dbReference type="STRING" id="1121895.GCA_000378485_04017"/>